<organism evidence="5 6">
    <name type="scientific">Alkalimonas collagenimarina</name>
    <dbReference type="NCBI Taxonomy" id="400390"/>
    <lineage>
        <taxon>Bacteria</taxon>
        <taxon>Pseudomonadati</taxon>
        <taxon>Pseudomonadota</taxon>
        <taxon>Gammaproteobacteria</taxon>
        <taxon>Alkalimonas</taxon>
    </lineage>
</organism>
<reference evidence="5 6" key="1">
    <citation type="submission" date="2023-08" db="EMBL/GenBank/DDBJ databases">
        <authorList>
            <person name="Joshi A."/>
            <person name="Thite S."/>
        </authorList>
    </citation>
    <scope>NUCLEOTIDE SEQUENCE [LARGE SCALE GENOMIC DNA]</scope>
    <source>
        <strain evidence="5 6">AC40</strain>
    </source>
</reference>
<evidence type="ECO:0000313" key="5">
    <source>
        <dbReference type="EMBL" id="MDP4534610.1"/>
    </source>
</evidence>
<evidence type="ECO:0000259" key="3">
    <source>
        <dbReference type="Pfam" id="PF25954"/>
    </source>
</evidence>
<proteinExistence type="inferred from homology"/>
<dbReference type="SUPFAM" id="SSF111369">
    <property type="entry name" value="HlyD-like secretion proteins"/>
    <property type="match status" value="1"/>
</dbReference>
<keyword evidence="6" id="KW-1185">Reference proteome</keyword>
<evidence type="ECO:0000313" key="6">
    <source>
        <dbReference type="Proteomes" id="UP001231616"/>
    </source>
</evidence>
<dbReference type="Gene3D" id="2.40.50.100">
    <property type="match status" value="1"/>
</dbReference>
<dbReference type="Pfam" id="PF25954">
    <property type="entry name" value="Beta-barrel_RND_2"/>
    <property type="match status" value="1"/>
</dbReference>
<feature type="domain" description="YknX-like C-terminal permuted SH3-like" evidence="4">
    <location>
        <begin position="284"/>
        <end position="345"/>
    </location>
</feature>
<sequence>MARSYSGVVLFLLVALLVFAGYLFYQTQQEPNGQRPPSSAVTVKTATANVEPLLRQISALGTGIANDSVQLIASSSEYLTYLNIIEGQSVQQGDIIARLNDVEQRARVAELQSQLEEQKRQLDRLKNLAATQATAQSMLDEQQTRVNSTVAQLESAQSRLDQMTIKAPFGGILGLRRVSQGAYINSGSVITTLDDISTLRIEFSVPERHIAELAIDMPLSIANVAYRNTEFKGRIKAIDPRLDPVTRSVRVHGVIDNNDLRLRPGMLMNVTVTLTNQDALMIAENALVPLQNRQYVYKVGEDDRVTEVQVEIGQRIPGWVEIIDGLEEGDEVIIEGVQKVRDGVLISRVE</sequence>
<name>A0ABT9GV75_9GAMM</name>
<dbReference type="InterPro" id="IPR058792">
    <property type="entry name" value="Beta-barrel_RND_2"/>
</dbReference>
<keyword evidence="2" id="KW-0175">Coiled coil</keyword>
<evidence type="ECO:0000256" key="2">
    <source>
        <dbReference type="SAM" id="Coils"/>
    </source>
</evidence>
<accession>A0ABT9GV75</accession>
<comment type="similarity">
    <text evidence="1">Belongs to the membrane fusion protein (MFP) (TC 8.A.1) family.</text>
</comment>
<dbReference type="EMBL" id="JAUZVZ010000001">
    <property type="protein sequence ID" value="MDP4534610.1"/>
    <property type="molecule type" value="Genomic_DNA"/>
</dbReference>
<dbReference type="Proteomes" id="UP001231616">
    <property type="component" value="Unassembled WGS sequence"/>
</dbReference>
<gene>
    <name evidence="5" type="ORF">Q3O60_00170</name>
</gene>
<evidence type="ECO:0000256" key="1">
    <source>
        <dbReference type="ARBA" id="ARBA00009477"/>
    </source>
</evidence>
<dbReference type="NCBIfam" id="TIGR01730">
    <property type="entry name" value="RND_mfp"/>
    <property type="match status" value="1"/>
</dbReference>
<dbReference type="PANTHER" id="PTHR30469:SF16">
    <property type="entry name" value="HAE1 FAMILY EFFLUX PUMP MFP COMPONENT"/>
    <property type="match status" value="1"/>
</dbReference>
<dbReference type="Gene3D" id="1.10.287.470">
    <property type="entry name" value="Helix hairpin bin"/>
    <property type="match status" value="1"/>
</dbReference>
<dbReference type="Gene3D" id="2.40.420.20">
    <property type="match status" value="1"/>
</dbReference>
<dbReference type="InterPro" id="IPR058637">
    <property type="entry name" value="YknX-like_C"/>
</dbReference>
<dbReference type="Gene3D" id="2.40.30.170">
    <property type="match status" value="1"/>
</dbReference>
<dbReference type="PANTHER" id="PTHR30469">
    <property type="entry name" value="MULTIDRUG RESISTANCE PROTEIN MDTA"/>
    <property type="match status" value="1"/>
</dbReference>
<evidence type="ECO:0000259" key="4">
    <source>
        <dbReference type="Pfam" id="PF25989"/>
    </source>
</evidence>
<dbReference type="InterPro" id="IPR006143">
    <property type="entry name" value="RND_pump_MFP"/>
</dbReference>
<protein>
    <submittedName>
        <fullName evidence="5">Efflux RND transporter periplasmic adaptor subunit</fullName>
    </submittedName>
</protein>
<dbReference type="RefSeq" id="WP_305891883.1">
    <property type="nucleotide sequence ID" value="NZ_JAUZVZ010000001.1"/>
</dbReference>
<comment type="caution">
    <text evidence="5">The sequence shown here is derived from an EMBL/GenBank/DDBJ whole genome shotgun (WGS) entry which is preliminary data.</text>
</comment>
<dbReference type="Pfam" id="PF25989">
    <property type="entry name" value="YknX_C"/>
    <property type="match status" value="1"/>
</dbReference>
<feature type="domain" description="CusB-like beta-barrel" evidence="3">
    <location>
        <begin position="201"/>
        <end position="273"/>
    </location>
</feature>
<feature type="coiled-coil region" evidence="2">
    <location>
        <begin position="99"/>
        <end position="159"/>
    </location>
</feature>